<organism evidence="1 2">
    <name type="scientific">Rheinheimera lutimaris</name>
    <dbReference type="NCBI Taxonomy" id="2740584"/>
    <lineage>
        <taxon>Bacteria</taxon>
        <taxon>Pseudomonadati</taxon>
        <taxon>Pseudomonadota</taxon>
        <taxon>Gammaproteobacteria</taxon>
        <taxon>Chromatiales</taxon>
        <taxon>Chromatiaceae</taxon>
        <taxon>Rheinheimera</taxon>
    </lineage>
</organism>
<dbReference type="Pfam" id="PF04820">
    <property type="entry name" value="Trp_halogenase"/>
    <property type="match status" value="1"/>
</dbReference>
<dbReference type="EMBL" id="JABSOD010000003">
    <property type="protein sequence ID" value="NRQ41724.1"/>
    <property type="molecule type" value="Genomic_DNA"/>
</dbReference>
<dbReference type="InterPro" id="IPR006905">
    <property type="entry name" value="Flavin_halogenase"/>
</dbReference>
<dbReference type="InterPro" id="IPR036188">
    <property type="entry name" value="FAD/NAD-bd_sf"/>
</dbReference>
<dbReference type="Gene3D" id="3.50.50.60">
    <property type="entry name" value="FAD/NAD(P)-binding domain"/>
    <property type="match status" value="1"/>
</dbReference>
<proteinExistence type="predicted"/>
<gene>
    <name evidence="1" type="ORF">HRH59_03955</name>
</gene>
<evidence type="ECO:0000313" key="2">
    <source>
        <dbReference type="Proteomes" id="UP000523161"/>
    </source>
</evidence>
<dbReference type="AlphaFoldDB" id="A0A7Y5APH8"/>
<evidence type="ECO:0000313" key="1">
    <source>
        <dbReference type="EMBL" id="NRQ41724.1"/>
    </source>
</evidence>
<dbReference type="GO" id="GO:0004497">
    <property type="term" value="F:monooxygenase activity"/>
    <property type="evidence" value="ECO:0007669"/>
    <property type="project" value="InterPro"/>
</dbReference>
<comment type="caution">
    <text evidence="1">The sequence shown here is derived from an EMBL/GenBank/DDBJ whole genome shotgun (WGS) entry which is preliminary data.</text>
</comment>
<reference evidence="1 2" key="1">
    <citation type="submission" date="2020-06" db="EMBL/GenBank/DDBJ databases">
        <title>Rheinheimera sp. nov., a marine bacterium isolated from coastal.</title>
        <authorList>
            <person name="Yu Q."/>
            <person name="Qi Y."/>
            <person name="Pu J."/>
        </authorList>
    </citation>
    <scope>NUCLEOTIDE SEQUENCE [LARGE SCALE GENOMIC DNA]</scope>
    <source>
        <strain evidence="1 2">YQF-2</strain>
    </source>
</reference>
<sequence>MALPDSLAQRIELFRQSGAVFRQQDELFTEVAWQQVMLGQHLRPQHYHPLADSLTDSQLNGFLADLKAIISSTAAQLPLYQQFLQR</sequence>
<name>A0A7Y5APH8_9GAMM</name>
<keyword evidence="2" id="KW-1185">Reference proteome</keyword>
<accession>A0A7Y5APH8</accession>
<protein>
    <submittedName>
        <fullName evidence="1">Tryptophan 7-halogenase</fullName>
    </submittedName>
</protein>
<dbReference type="Proteomes" id="UP000523161">
    <property type="component" value="Unassembled WGS sequence"/>
</dbReference>